<gene>
    <name evidence="5" type="ORF">LCGC14_0476780</name>
</gene>
<evidence type="ECO:0000313" key="5">
    <source>
        <dbReference type="EMBL" id="KKN65975.1"/>
    </source>
</evidence>
<dbReference type="SUPFAM" id="SSF53041">
    <property type="entry name" value="Resolvase-like"/>
    <property type="match status" value="1"/>
</dbReference>
<organism evidence="5">
    <name type="scientific">marine sediment metagenome</name>
    <dbReference type="NCBI Taxonomy" id="412755"/>
    <lineage>
        <taxon>unclassified sequences</taxon>
        <taxon>metagenomes</taxon>
        <taxon>ecological metagenomes</taxon>
    </lineage>
</organism>
<sequence length="182" mass="21483">MKVAIYVRVSRDDLKPENQTLELEAYAKLMNWEYEIFEEKETTRKTRPIKKHVFDETCRKNFDRILVWKLDRWARSLQELIYDLGRLQQHKAGFQSLKDNIILDEDPRNMLMIHMLGAFAEFERAMIRERTLSGLARARAEGKILGRPRKHPKKTLPVKDSKTGKVFIHKNGKEEVSSKTDV</sequence>
<dbReference type="GO" id="GO:0003677">
    <property type="term" value="F:DNA binding"/>
    <property type="evidence" value="ECO:0007669"/>
    <property type="project" value="UniProtKB-KW"/>
</dbReference>
<feature type="region of interest" description="Disordered" evidence="3">
    <location>
        <begin position="145"/>
        <end position="182"/>
    </location>
</feature>
<accession>A0A0F9SAQ0</accession>
<keyword evidence="1" id="KW-0238">DNA-binding</keyword>
<comment type="caution">
    <text evidence="5">The sequence shown here is derived from an EMBL/GenBank/DDBJ whole genome shotgun (WGS) entry which is preliminary data.</text>
</comment>
<dbReference type="Pfam" id="PF00239">
    <property type="entry name" value="Resolvase"/>
    <property type="match status" value="1"/>
</dbReference>
<proteinExistence type="predicted"/>
<dbReference type="CDD" id="cd03768">
    <property type="entry name" value="SR_ResInv"/>
    <property type="match status" value="1"/>
</dbReference>
<keyword evidence="2" id="KW-0233">DNA recombination</keyword>
<dbReference type="PROSITE" id="PS51736">
    <property type="entry name" value="RECOMBINASES_3"/>
    <property type="match status" value="1"/>
</dbReference>
<dbReference type="InterPro" id="IPR050639">
    <property type="entry name" value="SSR_resolvase"/>
</dbReference>
<dbReference type="InterPro" id="IPR036162">
    <property type="entry name" value="Resolvase-like_N_sf"/>
</dbReference>
<feature type="compositionally biased region" description="Basic and acidic residues" evidence="3">
    <location>
        <begin position="171"/>
        <end position="182"/>
    </location>
</feature>
<feature type="domain" description="Resolvase/invertase-type recombinase catalytic" evidence="4">
    <location>
        <begin position="2"/>
        <end position="142"/>
    </location>
</feature>
<dbReference type="PANTHER" id="PTHR30461">
    <property type="entry name" value="DNA-INVERTASE FROM LAMBDOID PROPHAGE"/>
    <property type="match status" value="1"/>
</dbReference>
<reference evidence="5" key="1">
    <citation type="journal article" date="2015" name="Nature">
        <title>Complex archaea that bridge the gap between prokaryotes and eukaryotes.</title>
        <authorList>
            <person name="Spang A."/>
            <person name="Saw J.H."/>
            <person name="Jorgensen S.L."/>
            <person name="Zaremba-Niedzwiedzka K."/>
            <person name="Martijn J."/>
            <person name="Lind A.E."/>
            <person name="van Eijk R."/>
            <person name="Schleper C."/>
            <person name="Guy L."/>
            <person name="Ettema T.J."/>
        </authorList>
    </citation>
    <scope>NUCLEOTIDE SEQUENCE</scope>
</reference>
<protein>
    <recommendedName>
        <fullName evidence="4">Resolvase/invertase-type recombinase catalytic domain-containing protein</fullName>
    </recommendedName>
</protein>
<dbReference type="PANTHER" id="PTHR30461:SF2">
    <property type="entry name" value="SERINE RECOMBINASE PINE-RELATED"/>
    <property type="match status" value="1"/>
</dbReference>
<evidence type="ECO:0000256" key="2">
    <source>
        <dbReference type="ARBA" id="ARBA00023172"/>
    </source>
</evidence>
<dbReference type="EMBL" id="LAZR01000513">
    <property type="protein sequence ID" value="KKN65975.1"/>
    <property type="molecule type" value="Genomic_DNA"/>
</dbReference>
<dbReference type="AlphaFoldDB" id="A0A0F9SAQ0"/>
<dbReference type="GO" id="GO:0000150">
    <property type="term" value="F:DNA strand exchange activity"/>
    <property type="evidence" value="ECO:0007669"/>
    <property type="project" value="InterPro"/>
</dbReference>
<dbReference type="SMART" id="SM00857">
    <property type="entry name" value="Resolvase"/>
    <property type="match status" value="1"/>
</dbReference>
<dbReference type="InterPro" id="IPR006119">
    <property type="entry name" value="Resolv_N"/>
</dbReference>
<evidence type="ECO:0000256" key="1">
    <source>
        <dbReference type="ARBA" id="ARBA00023125"/>
    </source>
</evidence>
<dbReference type="Gene3D" id="3.40.50.1390">
    <property type="entry name" value="Resolvase, N-terminal catalytic domain"/>
    <property type="match status" value="1"/>
</dbReference>
<name>A0A0F9SAQ0_9ZZZZ</name>
<evidence type="ECO:0000259" key="4">
    <source>
        <dbReference type="PROSITE" id="PS51736"/>
    </source>
</evidence>
<evidence type="ECO:0000256" key="3">
    <source>
        <dbReference type="SAM" id="MobiDB-lite"/>
    </source>
</evidence>
<feature type="compositionally biased region" description="Basic residues" evidence="3">
    <location>
        <begin position="146"/>
        <end position="156"/>
    </location>
</feature>